<dbReference type="Proteomes" id="UP000261560">
    <property type="component" value="Unplaced"/>
</dbReference>
<evidence type="ECO:0000256" key="1">
    <source>
        <dbReference type="SAM" id="MobiDB-lite"/>
    </source>
</evidence>
<organism evidence="3 4">
    <name type="scientific">Oryzias melastigma</name>
    <name type="common">Marine medaka</name>
    <dbReference type="NCBI Taxonomy" id="30732"/>
    <lineage>
        <taxon>Eukaryota</taxon>
        <taxon>Metazoa</taxon>
        <taxon>Chordata</taxon>
        <taxon>Craniata</taxon>
        <taxon>Vertebrata</taxon>
        <taxon>Euteleostomi</taxon>
        <taxon>Actinopterygii</taxon>
        <taxon>Neopterygii</taxon>
        <taxon>Teleostei</taxon>
        <taxon>Neoteleostei</taxon>
        <taxon>Acanthomorphata</taxon>
        <taxon>Ovalentaria</taxon>
        <taxon>Atherinomorphae</taxon>
        <taxon>Beloniformes</taxon>
        <taxon>Adrianichthyidae</taxon>
        <taxon>Oryziinae</taxon>
        <taxon>Oryzias</taxon>
    </lineage>
</organism>
<dbReference type="AlphaFoldDB" id="A0A3B3CU71"/>
<evidence type="ECO:0008006" key="5">
    <source>
        <dbReference type="Google" id="ProtNLM"/>
    </source>
</evidence>
<protein>
    <recommendedName>
        <fullName evidence="5">Secreted protein</fullName>
    </recommendedName>
</protein>
<feature type="compositionally biased region" description="Polar residues" evidence="1">
    <location>
        <begin position="34"/>
        <end position="52"/>
    </location>
</feature>
<feature type="signal peptide" evidence="2">
    <location>
        <begin position="1"/>
        <end position="19"/>
    </location>
</feature>
<evidence type="ECO:0000313" key="4">
    <source>
        <dbReference type="Proteomes" id="UP000261560"/>
    </source>
</evidence>
<reference evidence="3" key="1">
    <citation type="submission" date="2025-08" db="UniProtKB">
        <authorList>
            <consortium name="Ensembl"/>
        </authorList>
    </citation>
    <scope>IDENTIFICATION</scope>
</reference>
<name>A0A3B3CU71_ORYME</name>
<accession>A0A3B3CU71</accession>
<keyword evidence="4" id="KW-1185">Reference proteome</keyword>
<dbReference type="PaxDb" id="30732-ENSOMEP00000021141"/>
<proteinExistence type="predicted"/>
<evidence type="ECO:0000256" key="2">
    <source>
        <dbReference type="SAM" id="SignalP"/>
    </source>
</evidence>
<feature type="chain" id="PRO_5017384204" description="Secreted protein" evidence="2">
    <location>
        <begin position="20"/>
        <end position="73"/>
    </location>
</feature>
<feature type="region of interest" description="Disordered" evidence="1">
    <location>
        <begin position="31"/>
        <end position="73"/>
    </location>
</feature>
<sequence length="73" mass="8389">MNIMFYSLFLVFPNFFVHTVAPSLCQRYIHHGSHSTTNPTQSKNRSSVSPSGHQRDLSPEYYHFPSAPFNDKS</sequence>
<reference evidence="3" key="2">
    <citation type="submission" date="2025-09" db="UniProtKB">
        <authorList>
            <consortium name="Ensembl"/>
        </authorList>
    </citation>
    <scope>IDENTIFICATION</scope>
</reference>
<keyword evidence="2" id="KW-0732">Signal</keyword>
<evidence type="ECO:0000313" key="3">
    <source>
        <dbReference type="Ensembl" id="ENSOMEP00000021141.1"/>
    </source>
</evidence>
<dbReference type="Ensembl" id="ENSOMET00000030764.1">
    <property type="protein sequence ID" value="ENSOMEP00000021141.1"/>
    <property type="gene ID" value="ENSOMEG00000023030.1"/>
</dbReference>